<sequence length="132" mass="15207">MSSHRSRSHTITTEQARARCRSLVLKLTVPPKNSAENEPQRMLNDLQKRVNNRFNILVKKFVIDEEEQINDAVLEKLKKVKDPDTFLEALLTHLYGKAVKEEEDVVSPNVNDEEKHEINAMVEEVCARGKNQ</sequence>
<evidence type="ECO:0000313" key="1">
    <source>
        <dbReference type="EMBL" id="CAF1502432.1"/>
    </source>
</evidence>
<dbReference type="Proteomes" id="UP000682733">
    <property type="component" value="Unassembled WGS sequence"/>
</dbReference>
<comment type="caution">
    <text evidence="2">The sequence shown here is derived from an EMBL/GenBank/DDBJ whole genome shotgun (WGS) entry which is preliminary data.</text>
</comment>
<dbReference type="EMBL" id="CAJOBA010056284">
    <property type="protein sequence ID" value="CAF4290840.1"/>
    <property type="molecule type" value="Genomic_DNA"/>
</dbReference>
<dbReference type="EMBL" id="CAJNOK010034265">
    <property type="protein sequence ID" value="CAF1502432.1"/>
    <property type="molecule type" value="Genomic_DNA"/>
</dbReference>
<reference evidence="2" key="1">
    <citation type="submission" date="2021-02" db="EMBL/GenBank/DDBJ databases">
        <authorList>
            <person name="Nowell W R."/>
        </authorList>
    </citation>
    <scope>NUCLEOTIDE SEQUENCE</scope>
</reference>
<dbReference type="Proteomes" id="UP000677228">
    <property type="component" value="Unassembled WGS sequence"/>
</dbReference>
<dbReference type="AlphaFoldDB" id="A0A8S2U086"/>
<proteinExistence type="predicted"/>
<evidence type="ECO:0000313" key="2">
    <source>
        <dbReference type="EMBL" id="CAF4290840.1"/>
    </source>
</evidence>
<evidence type="ECO:0000313" key="3">
    <source>
        <dbReference type="Proteomes" id="UP000682733"/>
    </source>
</evidence>
<organism evidence="2 3">
    <name type="scientific">Didymodactylos carnosus</name>
    <dbReference type="NCBI Taxonomy" id="1234261"/>
    <lineage>
        <taxon>Eukaryota</taxon>
        <taxon>Metazoa</taxon>
        <taxon>Spiralia</taxon>
        <taxon>Gnathifera</taxon>
        <taxon>Rotifera</taxon>
        <taxon>Eurotatoria</taxon>
        <taxon>Bdelloidea</taxon>
        <taxon>Philodinida</taxon>
        <taxon>Philodinidae</taxon>
        <taxon>Didymodactylos</taxon>
    </lineage>
</organism>
<protein>
    <submittedName>
        <fullName evidence="2">Uncharacterized protein</fullName>
    </submittedName>
</protein>
<accession>A0A8S2U086</accession>
<gene>
    <name evidence="1" type="ORF">OVA965_LOCUS37000</name>
    <name evidence="2" type="ORF">TMI583_LOCUS38045</name>
</gene>
<name>A0A8S2U086_9BILA</name>